<evidence type="ECO:0000256" key="1">
    <source>
        <dbReference type="SAM" id="MobiDB-lite"/>
    </source>
</evidence>
<dbReference type="GeneID" id="17296898"/>
<sequence>MEVDLNDQSDSAEDEDYDPLKDPSAADDDDDEESDSFEGLRHVLENSKKKKNFSKRAIPSDRSPDLISRRTRTRLRLPDELWTEADMELDRAEKALDPLSPSSEKGDLNGNAFTNDEYRRLLAVAWGQAEPEDDEDEDDEDFVPDVEGNDGNL</sequence>
<accession>L1IW28</accession>
<organism evidence="2">
    <name type="scientific">Guillardia theta (strain CCMP2712)</name>
    <name type="common">Cryptophyte</name>
    <dbReference type="NCBI Taxonomy" id="905079"/>
    <lineage>
        <taxon>Eukaryota</taxon>
        <taxon>Cryptophyceae</taxon>
        <taxon>Pyrenomonadales</taxon>
        <taxon>Geminigeraceae</taxon>
        <taxon>Guillardia</taxon>
    </lineage>
</organism>
<dbReference type="KEGG" id="gtt:GUITHDRAFT_154239"/>
<gene>
    <name evidence="2" type="ORF">GUITHDRAFT_154239</name>
</gene>
<reference evidence="2 4" key="1">
    <citation type="journal article" date="2012" name="Nature">
        <title>Algal genomes reveal evolutionary mosaicism and the fate of nucleomorphs.</title>
        <authorList>
            <consortium name="DOE Joint Genome Institute"/>
            <person name="Curtis B.A."/>
            <person name="Tanifuji G."/>
            <person name="Burki F."/>
            <person name="Gruber A."/>
            <person name="Irimia M."/>
            <person name="Maruyama S."/>
            <person name="Arias M.C."/>
            <person name="Ball S.G."/>
            <person name="Gile G.H."/>
            <person name="Hirakawa Y."/>
            <person name="Hopkins J.F."/>
            <person name="Kuo A."/>
            <person name="Rensing S.A."/>
            <person name="Schmutz J."/>
            <person name="Symeonidi A."/>
            <person name="Elias M."/>
            <person name="Eveleigh R.J."/>
            <person name="Herman E.K."/>
            <person name="Klute M.J."/>
            <person name="Nakayama T."/>
            <person name="Obornik M."/>
            <person name="Reyes-Prieto A."/>
            <person name="Armbrust E.V."/>
            <person name="Aves S.J."/>
            <person name="Beiko R.G."/>
            <person name="Coutinho P."/>
            <person name="Dacks J.B."/>
            <person name="Durnford D.G."/>
            <person name="Fast N.M."/>
            <person name="Green B.R."/>
            <person name="Grisdale C.J."/>
            <person name="Hempel F."/>
            <person name="Henrissat B."/>
            <person name="Hoppner M.P."/>
            <person name="Ishida K."/>
            <person name="Kim E."/>
            <person name="Koreny L."/>
            <person name="Kroth P.G."/>
            <person name="Liu Y."/>
            <person name="Malik S.B."/>
            <person name="Maier U.G."/>
            <person name="McRose D."/>
            <person name="Mock T."/>
            <person name="Neilson J.A."/>
            <person name="Onodera N.T."/>
            <person name="Poole A.M."/>
            <person name="Pritham E.J."/>
            <person name="Richards T.A."/>
            <person name="Rocap G."/>
            <person name="Roy S.W."/>
            <person name="Sarai C."/>
            <person name="Schaack S."/>
            <person name="Shirato S."/>
            <person name="Slamovits C.H."/>
            <person name="Spencer D.F."/>
            <person name="Suzuki S."/>
            <person name="Worden A.Z."/>
            <person name="Zauner S."/>
            <person name="Barry K."/>
            <person name="Bell C."/>
            <person name="Bharti A.K."/>
            <person name="Crow J.A."/>
            <person name="Grimwood J."/>
            <person name="Kramer R."/>
            <person name="Lindquist E."/>
            <person name="Lucas S."/>
            <person name="Salamov A."/>
            <person name="McFadden G.I."/>
            <person name="Lane C.E."/>
            <person name="Keeling P.J."/>
            <person name="Gray M.W."/>
            <person name="Grigoriev I.V."/>
            <person name="Archibald J.M."/>
        </authorList>
    </citation>
    <scope>NUCLEOTIDE SEQUENCE</scope>
    <source>
        <strain evidence="2 4">CCMP2712</strain>
    </source>
</reference>
<evidence type="ECO:0000313" key="2">
    <source>
        <dbReference type="EMBL" id="EKX40099.1"/>
    </source>
</evidence>
<feature type="non-terminal residue" evidence="2">
    <location>
        <position position="1"/>
    </location>
</feature>
<keyword evidence="4" id="KW-1185">Reference proteome</keyword>
<feature type="compositionally biased region" description="Acidic residues" evidence="1">
    <location>
        <begin position="1"/>
        <end position="17"/>
    </location>
</feature>
<feature type="region of interest" description="Disordered" evidence="1">
    <location>
        <begin position="125"/>
        <end position="153"/>
    </location>
</feature>
<name>L1IW28_GUITC</name>
<dbReference type="PaxDb" id="55529-EKX40099"/>
<evidence type="ECO:0000313" key="4">
    <source>
        <dbReference type="Proteomes" id="UP000011087"/>
    </source>
</evidence>
<dbReference type="EnsemblProtists" id="EKX40099">
    <property type="protein sequence ID" value="EKX40099"/>
    <property type="gene ID" value="GUITHDRAFT_154239"/>
</dbReference>
<dbReference type="HOGENOM" id="CLU_1718079_0_0_1"/>
<dbReference type="RefSeq" id="XP_005827079.1">
    <property type="nucleotide sequence ID" value="XM_005827022.1"/>
</dbReference>
<protein>
    <submittedName>
        <fullName evidence="2 3">Uncharacterized protein</fullName>
    </submittedName>
</protein>
<feature type="compositionally biased region" description="Basic and acidic residues" evidence="1">
    <location>
        <begin position="58"/>
        <end position="68"/>
    </location>
</feature>
<feature type="region of interest" description="Disordered" evidence="1">
    <location>
        <begin position="1"/>
        <end position="71"/>
    </location>
</feature>
<reference evidence="4" key="2">
    <citation type="submission" date="2012-11" db="EMBL/GenBank/DDBJ databases">
        <authorList>
            <person name="Kuo A."/>
            <person name="Curtis B.A."/>
            <person name="Tanifuji G."/>
            <person name="Burki F."/>
            <person name="Gruber A."/>
            <person name="Irimia M."/>
            <person name="Maruyama S."/>
            <person name="Arias M.C."/>
            <person name="Ball S.G."/>
            <person name="Gile G.H."/>
            <person name="Hirakawa Y."/>
            <person name="Hopkins J.F."/>
            <person name="Rensing S.A."/>
            <person name="Schmutz J."/>
            <person name="Symeonidi A."/>
            <person name="Elias M."/>
            <person name="Eveleigh R.J."/>
            <person name="Herman E.K."/>
            <person name="Klute M.J."/>
            <person name="Nakayama T."/>
            <person name="Obornik M."/>
            <person name="Reyes-Prieto A."/>
            <person name="Armbrust E.V."/>
            <person name="Aves S.J."/>
            <person name="Beiko R.G."/>
            <person name="Coutinho P."/>
            <person name="Dacks J.B."/>
            <person name="Durnford D.G."/>
            <person name="Fast N.M."/>
            <person name="Green B.R."/>
            <person name="Grisdale C."/>
            <person name="Hempe F."/>
            <person name="Henrissat B."/>
            <person name="Hoppner M.P."/>
            <person name="Ishida K.-I."/>
            <person name="Kim E."/>
            <person name="Koreny L."/>
            <person name="Kroth P.G."/>
            <person name="Liu Y."/>
            <person name="Malik S.-B."/>
            <person name="Maier U.G."/>
            <person name="McRose D."/>
            <person name="Mock T."/>
            <person name="Neilson J.A."/>
            <person name="Onodera N.T."/>
            <person name="Poole A.M."/>
            <person name="Pritham E.J."/>
            <person name="Richards T.A."/>
            <person name="Rocap G."/>
            <person name="Roy S.W."/>
            <person name="Sarai C."/>
            <person name="Schaack S."/>
            <person name="Shirato S."/>
            <person name="Slamovits C.H."/>
            <person name="Spencer D.F."/>
            <person name="Suzuki S."/>
            <person name="Worden A.Z."/>
            <person name="Zauner S."/>
            <person name="Barry K."/>
            <person name="Bell C."/>
            <person name="Bharti A.K."/>
            <person name="Crow J.A."/>
            <person name="Grimwood J."/>
            <person name="Kramer R."/>
            <person name="Lindquist E."/>
            <person name="Lucas S."/>
            <person name="Salamov A."/>
            <person name="McFadden G.I."/>
            <person name="Lane C.E."/>
            <person name="Keeling P.J."/>
            <person name="Gray M.W."/>
            <person name="Grigoriev I.V."/>
            <person name="Archibald J.M."/>
        </authorList>
    </citation>
    <scope>NUCLEOTIDE SEQUENCE</scope>
    <source>
        <strain evidence="4">CCMP2712</strain>
    </source>
</reference>
<feature type="compositionally biased region" description="Acidic residues" evidence="1">
    <location>
        <begin position="130"/>
        <end position="153"/>
    </location>
</feature>
<proteinExistence type="predicted"/>
<feature type="compositionally biased region" description="Basic and acidic residues" evidence="1">
    <location>
        <begin position="38"/>
        <end position="47"/>
    </location>
</feature>
<reference evidence="3" key="3">
    <citation type="submission" date="2016-03" db="UniProtKB">
        <authorList>
            <consortium name="EnsemblProtists"/>
        </authorList>
    </citation>
    <scope>IDENTIFICATION</scope>
</reference>
<evidence type="ECO:0000313" key="3">
    <source>
        <dbReference type="EnsemblProtists" id="EKX40099"/>
    </source>
</evidence>
<feature type="compositionally biased region" description="Acidic residues" evidence="1">
    <location>
        <begin position="25"/>
        <end position="36"/>
    </location>
</feature>
<dbReference type="Proteomes" id="UP000011087">
    <property type="component" value="Unassembled WGS sequence"/>
</dbReference>
<dbReference type="AlphaFoldDB" id="L1IW28"/>
<dbReference type="EMBL" id="JH993034">
    <property type="protein sequence ID" value="EKX40099.1"/>
    <property type="molecule type" value="Genomic_DNA"/>
</dbReference>